<evidence type="ECO:0000256" key="5">
    <source>
        <dbReference type="ARBA" id="ARBA00023015"/>
    </source>
</evidence>
<keyword evidence="7" id="KW-0539">Nucleus</keyword>
<dbReference type="SUPFAM" id="SSF54695">
    <property type="entry name" value="POZ domain"/>
    <property type="match status" value="1"/>
</dbReference>
<reference evidence="13" key="1">
    <citation type="journal article" date="2023" name="G3 (Bethesda)">
        <title>Whole genome assemblies of Zophobas morio and Tenebrio molitor.</title>
        <authorList>
            <person name="Kaur S."/>
            <person name="Stinson S.A."/>
            <person name="diCenzo G.C."/>
        </authorList>
    </citation>
    <scope>NUCLEOTIDE SEQUENCE</scope>
    <source>
        <strain evidence="13">QUZm001</strain>
    </source>
</reference>
<dbReference type="InterPro" id="IPR000210">
    <property type="entry name" value="BTB/POZ_dom"/>
</dbReference>
<dbReference type="Pfam" id="PF00651">
    <property type="entry name" value="BTB"/>
    <property type="match status" value="1"/>
</dbReference>
<dbReference type="GO" id="GO:0045467">
    <property type="term" value="P:R7 cell development"/>
    <property type="evidence" value="ECO:0007669"/>
    <property type="project" value="UniProtKB-ARBA"/>
</dbReference>
<feature type="compositionally biased region" description="Basic and acidic residues" evidence="10">
    <location>
        <begin position="116"/>
        <end position="128"/>
    </location>
</feature>
<feature type="compositionally biased region" description="Pro residues" evidence="10">
    <location>
        <begin position="129"/>
        <end position="138"/>
    </location>
</feature>
<dbReference type="Proteomes" id="UP001168821">
    <property type="component" value="Unassembled WGS sequence"/>
</dbReference>
<feature type="compositionally biased region" description="Pro residues" evidence="10">
    <location>
        <begin position="448"/>
        <end position="462"/>
    </location>
</feature>
<dbReference type="PROSITE" id="PS50097">
    <property type="entry name" value="BTB"/>
    <property type="match status" value="1"/>
</dbReference>
<dbReference type="EMBL" id="JALNTZ010000002">
    <property type="protein sequence ID" value="KAJ3663871.1"/>
    <property type="molecule type" value="Genomic_DNA"/>
</dbReference>
<evidence type="ECO:0000256" key="9">
    <source>
        <dbReference type="PROSITE-ProRule" id="PRU00042"/>
    </source>
</evidence>
<evidence type="ECO:0000259" key="12">
    <source>
        <dbReference type="PROSITE" id="PS50157"/>
    </source>
</evidence>
<evidence type="ECO:0000256" key="10">
    <source>
        <dbReference type="SAM" id="MobiDB-lite"/>
    </source>
</evidence>
<evidence type="ECO:0000256" key="4">
    <source>
        <dbReference type="ARBA" id="ARBA00022902"/>
    </source>
</evidence>
<dbReference type="PROSITE" id="PS50157">
    <property type="entry name" value="ZINC_FINGER_C2H2_2"/>
    <property type="match status" value="2"/>
</dbReference>
<evidence type="ECO:0000256" key="7">
    <source>
        <dbReference type="ARBA" id="ARBA00023242"/>
    </source>
</evidence>
<evidence type="ECO:0000313" key="14">
    <source>
        <dbReference type="Proteomes" id="UP001168821"/>
    </source>
</evidence>
<keyword evidence="14" id="KW-1185">Reference proteome</keyword>
<dbReference type="Gene3D" id="3.30.710.10">
    <property type="entry name" value="Potassium Channel Kv1.1, Chain A"/>
    <property type="match status" value="1"/>
</dbReference>
<feature type="compositionally biased region" description="Gly residues" evidence="10">
    <location>
        <begin position="297"/>
        <end position="309"/>
    </location>
</feature>
<feature type="compositionally biased region" description="Basic and acidic residues" evidence="10">
    <location>
        <begin position="178"/>
        <end position="188"/>
    </location>
</feature>
<keyword evidence="6" id="KW-0804">Transcription</keyword>
<feature type="compositionally biased region" description="Polar residues" evidence="10">
    <location>
        <begin position="189"/>
        <end position="204"/>
    </location>
</feature>
<dbReference type="InterPro" id="IPR036236">
    <property type="entry name" value="Znf_C2H2_sf"/>
</dbReference>
<comment type="subcellular location">
    <subcellularLocation>
        <location evidence="1">Nucleus</location>
    </subcellularLocation>
</comment>
<accession>A0AA38IYU7</accession>
<dbReference type="GO" id="GO:0005634">
    <property type="term" value="C:nucleus"/>
    <property type="evidence" value="ECO:0007669"/>
    <property type="project" value="UniProtKB-SubCell"/>
</dbReference>
<comment type="caution">
    <text evidence="13">The sequence shown here is derived from an EMBL/GenBank/DDBJ whole genome shotgun (WGS) entry which is preliminary data.</text>
</comment>
<dbReference type="InterPro" id="IPR013087">
    <property type="entry name" value="Znf_C2H2_type"/>
</dbReference>
<keyword evidence="3" id="KW-0221">Differentiation</keyword>
<keyword evidence="9" id="KW-0479">Metal-binding</keyword>
<dbReference type="GO" id="GO:0006357">
    <property type="term" value="P:regulation of transcription by RNA polymerase II"/>
    <property type="evidence" value="ECO:0007669"/>
    <property type="project" value="TreeGrafter"/>
</dbReference>
<dbReference type="SMART" id="SM00225">
    <property type="entry name" value="BTB"/>
    <property type="match status" value="1"/>
</dbReference>
<evidence type="ECO:0000313" key="13">
    <source>
        <dbReference type="EMBL" id="KAJ3663871.1"/>
    </source>
</evidence>
<gene>
    <name evidence="13" type="ORF">Zmor_008091</name>
</gene>
<dbReference type="SUPFAM" id="SSF57667">
    <property type="entry name" value="beta-beta-alpha zinc fingers"/>
    <property type="match status" value="1"/>
</dbReference>
<dbReference type="InterPro" id="IPR011333">
    <property type="entry name" value="SKP1/BTB/POZ_sf"/>
</dbReference>
<dbReference type="InterPro" id="IPR051095">
    <property type="entry name" value="Dros_DevTransReg"/>
</dbReference>
<feature type="domain" description="BTB" evidence="11">
    <location>
        <begin position="32"/>
        <end position="97"/>
    </location>
</feature>
<keyword evidence="9" id="KW-0863">Zinc-finger</keyword>
<evidence type="ECO:0000256" key="1">
    <source>
        <dbReference type="ARBA" id="ARBA00004123"/>
    </source>
</evidence>
<evidence type="ECO:0000256" key="2">
    <source>
        <dbReference type="ARBA" id="ARBA00022473"/>
    </source>
</evidence>
<protein>
    <recommendedName>
        <fullName evidence="15">Longitudinals lacking protein</fullName>
    </recommendedName>
</protein>
<dbReference type="FunFam" id="3.30.710.10:FF:000091">
    <property type="entry name" value="Lola, isoform F"/>
    <property type="match status" value="1"/>
</dbReference>
<feature type="domain" description="C2H2-type" evidence="12">
    <location>
        <begin position="344"/>
        <end position="371"/>
    </location>
</feature>
<name>A0AA38IYU7_9CUCU</name>
<dbReference type="GO" id="GO:0008406">
    <property type="term" value="P:gonad development"/>
    <property type="evidence" value="ECO:0007669"/>
    <property type="project" value="UniProtKB-ARBA"/>
</dbReference>
<keyword evidence="2" id="KW-0217">Developmental protein</keyword>
<proteinExistence type="predicted"/>
<evidence type="ECO:0000256" key="8">
    <source>
        <dbReference type="ARBA" id="ARBA00037382"/>
    </source>
</evidence>
<feature type="region of interest" description="Disordered" evidence="10">
    <location>
        <begin position="114"/>
        <end position="204"/>
    </location>
</feature>
<dbReference type="GO" id="GO:0007526">
    <property type="term" value="P:larval somatic muscle development"/>
    <property type="evidence" value="ECO:0007669"/>
    <property type="project" value="UniProtKB-ARBA"/>
</dbReference>
<dbReference type="AlphaFoldDB" id="A0AA38IYU7"/>
<keyword evidence="5" id="KW-0805">Transcription regulation</keyword>
<feature type="region of interest" description="Disordered" evidence="10">
    <location>
        <begin position="279"/>
        <end position="310"/>
    </location>
</feature>
<dbReference type="GO" id="GO:0008270">
    <property type="term" value="F:zinc ion binding"/>
    <property type="evidence" value="ECO:0007669"/>
    <property type="project" value="UniProtKB-KW"/>
</dbReference>
<dbReference type="GO" id="GO:0045476">
    <property type="term" value="P:nurse cell apoptotic process"/>
    <property type="evidence" value="ECO:0007669"/>
    <property type="project" value="UniProtKB-ARBA"/>
</dbReference>
<evidence type="ECO:0008006" key="15">
    <source>
        <dbReference type="Google" id="ProtNLM"/>
    </source>
</evidence>
<dbReference type="Gene3D" id="3.30.160.60">
    <property type="entry name" value="Classic Zinc Finger"/>
    <property type="match status" value="1"/>
</dbReference>
<dbReference type="GO" id="GO:0048813">
    <property type="term" value="P:dendrite morphogenesis"/>
    <property type="evidence" value="ECO:0007669"/>
    <property type="project" value="UniProtKB-ARBA"/>
</dbReference>
<dbReference type="CDD" id="cd18315">
    <property type="entry name" value="BTB_POZ_BAB-like"/>
    <property type="match status" value="1"/>
</dbReference>
<feature type="domain" description="C2H2-type" evidence="12">
    <location>
        <begin position="373"/>
        <end position="400"/>
    </location>
</feature>
<evidence type="ECO:0000256" key="6">
    <source>
        <dbReference type="ARBA" id="ARBA00023163"/>
    </source>
</evidence>
<feature type="region of interest" description="Disordered" evidence="10">
    <location>
        <begin position="443"/>
        <end position="462"/>
    </location>
</feature>
<sequence length="462" mass="51361">MEDDQQFCLRWNNHQSTLVAVFDTLLENGTLVDCTLAAEGKCLNAHKVVLSACSPFFESLLSRHYDKHPILILKDVKFQELKAMMDYMYRGEVNISQDQLGALLKAAESLQIKGLSDNRKGGETDRKPAAPPPAPSKSPQPTSLPKVQGLTIEQRNRDDSREGSQSPGPRKKKRIRRKSEELDNHHDASNSSESHSNQTPAQNIPTMLPASKIIADVPEPVETKSEILTRHKQSDDVPQVPIIKEKIETHTELMLEPKSEYVEEMNEDSIEDLTLDDDDISNMESMDDGAGPSHGNAGEGSSQGFGGWHMGNQSQDEVFLAAQEAVGAHRDSQVNWFALMHQRFTCDRCGRSYKHKSNLSNHKREECGKPPSYFCPICSKGFKKKQHMQRHLTVHSNSSLPPSLVPNSPLGLDQKVFGYPLPQVVMGGENQMSREIKESLEATFKLFNPPPAPPAPPGNSSL</sequence>
<dbReference type="GO" id="GO:0035167">
    <property type="term" value="P:larval lymph gland hemopoiesis"/>
    <property type="evidence" value="ECO:0007669"/>
    <property type="project" value="UniProtKB-ARBA"/>
</dbReference>
<dbReference type="SMART" id="SM00355">
    <property type="entry name" value="ZnF_C2H2"/>
    <property type="match status" value="2"/>
</dbReference>
<evidence type="ECO:0000256" key="3">
    <source>
        <dbReference type="ARBA" id="ARBA00022782"/>
    </source>
</evidence>
<organism evidence="13 14">
    <name type="scientific">Zophobas morio</name>
    <dbReference type="NCBI Taxonomy" id="2755281"/>
    <lineage>
        <taxon>Eukaryota</taxon>
        <taxon>Metazoa</taxon>
        <taxon>Ecdysozoa</taxon>
        <taxon>Arthropoda</taxon>
        <taxon>Hexapoda</taxon>
        <taxon>Insecta</taxon>
        <taxon>Pterygota</taxon>
        <taxon>Neoptera</taxon>
        <taxon>Endopterygota</taxon>
        <taxon>Coleoptera</taxon>
        <taxon>Polyphaga</taxon>
        <taxon>Cucujiformia</taxon>
        <taxon>Tenebrionidae</taxon>
        <taxon>Zophobas</taxon>
    </lineage>
</organism>
<evidence type="ECO:0000259" key="11">
    <source>
        <dbReference type="PROSITE" id="PS50097"/>
    </source>
</evidence>
<dbReference type="PANTHER" id="PTHR23110:SF111">
    <property type="entry name" value="LONGITUDINALS LACKING PROTEIN, ISOFORMS F_I_K_T"/>
    <property type="match status" value="1"/>
</dbReference>
<dbReference type="Pfam" id="PF00096">
    <property type="entry name" value="zf-C2H2"/>
    <property type="match status" value="2"/>
</dbReference>
<dbReference type="PANTHER" id="PTHR23110">
    <property type="entry name" value="BTB DOMAIN TRANSCRIPTION FACTOR"/>
    <property type="match status" value="1"/>
</dbReference>
<comment type="function">
    <text evidence="8">Putative transcription factor required for axon growth and guidance in the central and peripheral nervous systems. Repels CNS axons away from the midline by promoting the expression of the midline repellent sli and its receptor robo.</text>
</comment>
<dbReference type="GO" id="GO:0007464">
    <property type="term" value="P:R3/R4 cell fate commitment"/>
    <property type="evidence" value="ECO:0007669"/>
    <property type="project" value="UniProtKB-ARBA"/>
</dbReference>
<dbReference type="PROSITE" id="PS00028">
    <property type="entry name" value="ZINC_FINGER_C2H2_1"/>
    <property type="match status" value="1"/>
</dbReference>
<keyword evidence="9" id="KW-0862">Zinc</keyword>
<dbReference type="GO" id="GO:0016199">
    <property type="term" value="P:axon midline choice point recognition"/>
    <property type="evidence" value="ECO:0007669"/>
    <property type="project" value="UniProtKB-ARBA"/>
</dbReference>
<keyword evidence="4" id="KW-0524">Neurogenesis</keyword>